<dbReference type="InterPro" id="IPR042092">
    <property type="entry name" value="PsdUridine_s_RsuA/RluB/E/F_cat"/>
</dbReference>
<dbReference type="NCBIfam" id="TIGR00093">
    <property type="entry name" value="pseudouridine synthase"/>
    <property type="match status" value="1"/>
</dbReference>
<evidence type="ECO:0000313" key="7">
    <source>
        <dbReference type="EMBL" id="SJZ32054.1"/>
    </source>
</evidence>
<dbReference type="InterPro" id="IPR018496">
    <property type="entry name" value="PsdUridine_synth_RsuA/RluB_CS"/>
</dbReference>
<dbReference type="GO" id="GO:0003723">
    <property type="term" value="F:RNA binding"/>
    <property type="evidence" value="ECO:0007669"/>
    <property type="project" value="UniProtKB-KW"/>
</dbReference>
<accession>A0A1T4JPF2</accession>
<dbReference type="SUPFAM" id="SSF55120">
    <property type="entry name" value="Pseudouridine synthase"/>
    <property type="match status" value="1"/>
</dbReference>
<dbReference type="GO" id="GO:0140098">
    <property type="term" value="F:catalytic activity, acting on RNA"/>
    <property type="evidence" value="ECO:0007669"/>
    <property type="project" value="UniProtKB-ARBA"/>
</dbReference>
<protein>
    <recommendedName>
        <fullName evidence="5">Pseudouridine synthase</fullName>
        <ecNumber evidence="5">5.4.99.-</ecNumber>
    </recommendedName>
</protein>
<evidence type="ECO:0000259" key="6">
    <source>
        <dbReference type="Pfam" id="PF00849"/>
    </source>
</evidence>
<reference evidence="7 8" key="1">
    <citation type="submission" date="2017-02" db="EMBL/GenBank/DDBJ databases">
        <authorList>
            <person name="Peterson S.W."/>
        </authorList>
    </citation>
    <scope>NUCLEOTIDE SEQUENCE [LARGE SCALE GENOMIC DNA]</scope>
    <source>
        <strain evidence="7 8">ATCC BAA-908</strain>
    </source>
</reference>
<dbReference type="InterPro" id="IPR020094">
    <property type="entry name" value="TruA/RsuA/RluB/E/F_N"/>
</dbReference>
<proteinExistence type="inferred from homology"/>
<sequence length="251" mass="27646">MNVFSEPVDHILVRGGCCSLRSAQTFLKNNNVCVNGFRVLLRAVYADSERDDITVNGIPLPKTSHLYLYMNKPKGVVCTRQPGRHKLIYDILPSEIRAHLLFAHLHTAGRLDADTTGLIILTTNGRFSNALASPDSHISKTYNAVLSNDIPQAAQNEYIRCFAGGITLPPEKKSPGFTAKPASLSFSGRRCCTLTVTEGKFHQVRRMFAACGNPVEQLCRVSVGSFSLPPDLPEGECRAFSSEELRLFSDF</sequence>
<dbReference type="PANTHER" id="PTHR47683:SF4">
    <property type="entry name" value="PSEUDOURIDINE SYNTHASE"/>
    <property type="match status" value="1"/>
</dbReference>
<dbReference type="GO" id="GO:0006364">
    <property type="term" value="P:rRNA processing"/>
    <property type="evidence" value="ECO:0007669"/>
    <property type="project" value="UniProtKB-ARBA"/>
</dbReference>
<evidence type="ECO:0000256" key="4">
    <source>
        <dbReference type="PROSITE-ProRule" id="PRU00182"/>
    </source>
</evidence>
<dbReference type="InterPro" id="IPR020103">
    <property type="entry name" value="PsdUridine_synth_cat_dom_sf"/>
</dbReference>
<dbReference type="Gene3D" id="3.30.70.1560">
    <property type="entry name" value="Alpha-L RNA-binding motif"/>
    <property type="match status" value="1"/>
</dbReference>
<evidence type="ECO:0000256" key="1">
    <source>
        <dbReference type="ARBA" id="ARBA00008348"/>
    </source>
</evidence>
<dbReference type="InterPro" id="IPR050343">
    <property type="entry name" value="RsuA_PseudoU_synthase"/>
</dbReference>
<dbReference type="RefSeq" id="WP_078932603.1">
    <property type="nucleotide sequence ID" value="NZ_FUWG01000004.1"/>
</dbReference>
<dbReference type="EC" id="5.4.99.-" evidence="5"/>
<feature type="domain" description="Pseudouridine synthase RsuA/RluA-like" evidence="6">
    <location>
        <begin position="67"/>
        <end position="210"/>
    </location>
</feature>
<evidence type="ECO:0000256" key="5">
    <source>
        <dbReference type="RuleBase" id="RU003887"/>
    </source>
</evidence>
<evidence type="ECO:0000256" key="3">
    <source>
        <dbReference type="ARBA" id="ARBA00023235"/>
    </source>
</evidence>
<dbReference type="STRING" id="261392.SAMN02745149_00681"/>
<dbReference type="PROSITE" id="PS01149">
    <property type="entry name" value="PSI_RSU"/>
    <property type="match status" value="1"/>
</dbReference>
<dbReference type="Proteomes" id="UP000190423">
    <property type="component" value="Unassembled WGS sequence"/>
</dbReference>
<evidence type="ECO:0000256" key="2">
    <source>
        <dbReference type="ARBA" id="ARBA00022884"/>
    </source>
</evidence>
<comment type="similarity">
    <text evidence="1 5">Belongs to the pseudouridine synthase RsuA family.</text>
</comment>
<keyword evidence="3 5" id="KW-0413">Isomerase</keyword>
<dbReference type="Gene3D" id="3.30.70.580">
    <property type="entry name" value="Pseudouridine synthase I, catalytic domain, N-terminal subdomain"/>
    <property type="match status" value="1"/>
</dbReference>
<dbReference type="PROSITE" id="PS50889">
    <property type="entry name" value="S4"/>
    <property type="match status" value="1"/>
</dbReference>
<evidence type="ECO:0000313" key="8">
    <source>
        <dbReference type="Proteomes" id="UP000190423"/>
    </source>
</evidence>
<gene>
    <name evidence="7" type="ORF">SAMN02745149_00681</name>
</gene>
<dbReference type="GO" id="GO:0001522">
    <property type="term" value="P:pseudouridine synthesis"/>
    <property type="evidence" value="ECO:0007669"/>
    <property type="project" value="InterPro"/>
</dbReference>
<dbReference type="PANTHER" id="PTHR47683">
    <property type="entry name" value="PSEUDOURIDINE SYNTHASE FAMILY PROTEIN-RELATED"/>
    <property type="match status" value="1"/>
</dbReference>
<dbReference type="Pfam" id="PF00849">
    <property type="entry name" value="PseudoU_synth_2"/>
    <property type="match status" value="1"/>
</dbReference>
<keyword evidence="2 4" id="KW-0694">RNA-binding</keyword>
<dbReference type="OrthoDB" id="9807213at2"/>
<dbReference type="GO" id="GO:0009982">
    <property type="term" value="F:pseudouridine synthase activity"/>
    <property type="evidence" value="ECO:0007669"/>
    <property type="project" value="InterPro"/>
</dbReference>
<dbReference type="GeneID" id="78315994"/>
<dbReference type="InterPro" id="IPR000748">
    <property type="entry name" value="PsdUridine_synth_RsuA/RluB/E/F"/>
</dbReference>
<keyword evidence="8" id="KW-1185">Reference proteome</keyword>
<organism evidence="7 8">
    <name type="scientific">Treponema porcinum</name>
    <dbReference type="NCBI Taxonomy" id="261392"/>
    <lineage>
        <taxon>Bacteria</taxon>
        <taxon>Pseudomonadati</taxon>
        <taxon>Spirochaetota</taxon>
        <taxon>Spirochaetia</taxon>
        <taxon>Spirochaetales</taxon>
        <taxon>Treponemataceae</taxon>
        <taxon>Treponema</taxon>
    </lineage>
</organism>
<dbReference type="EMBL" id="FUWG01000004">
    <property type="protein sequence ID" value="SJZ32054.1"/>
    <property type="molecule type" value="Genomic_DNA"/>
</dbReference>
<dbReference type="InterPro" id="IPR006145">
    <property type="entry name" value="PsdUridine_synth_RsuA/RluA"/>
</dbReference>
<name>A0A1T4JPF2_TREPO</name>
<dbReference type="SUPFAM" id="SSF55174">
    <property type="entry name" value="Alpha-L RNA-binding motif"/>
    <property type="match status" value="1"/>
</dbReference>
<dbReference type="AlphaFoldDB" id="A0A1T4JPF2"/>